<gene>
    <name evidence="2" type="ORF">LVJ82_17270</name>
</gene>
<keyword evidence="3" id="KW-1185">Reference proteome</keyword>
<evidence type="ECO:0000256" key="1">
    <source>
        <dbReference type="SAM" id="MobiDB-lite"/>
    </source>
</evidence>
<organism evidence="2 3">
    <name type="scientific">Vitreoscilla massiliensis</name>
    <dbReference type="NCBI Taxonomy" id="1689272"/>
    <lineage>
        <taxon>Bacteria</taxon>
        <taxon>Pseudomonadati</taxon>
        <taxon>Pseudomonadota</taxon>
        <taxon>Betaproteobacteria</taxon>
        <taxon>Neisseriales</taxon>
        <taxon>Neisseriaceae</taxon>
        <taxon>Vitreoscilla</taxon>
    </lineage>
</organism>
<protein>
    <recommendedName>
        <fullName evidence="4">PilZ domain-containing protein</fullName>
    </recommendedName>
</protein>
<dbReference type="EMBL" id="CP091511">
    <property type="protein sequence ID" value="UOO89171.1"/>
    <property type="molecule type" value="Genomic_DNA"/>
</dbReference>
<sequence>MVRPKKDTTTSPAAEVAQGTVVGQNEVVEAVTPLSSSESESVVDSSTGATEQTQDEESPIQPEEPRILSFPRKMVVSNLSPTAFTIPQFSILVPAGEQGLEVVVKNADQLNLAKLNIGTFNSLNRWDGVHVGLILEEMQEDVE</sequence>
<evidence type="ECO:0000313" key="2">
    <source>
        <dbReference type="EMBL" id="UOO89171.1"/>
    </source>
</evidence>
<feature type="region of interest" description="Disordered" evidence="1">
    <location>
        <begin position="1"/>
        <end position="65"/>
    </location>
</feature>
<evidence type="ECO:0008006" key="4">
    <source>
        <dbReference type="Google" id="ProtNLM"/>
    </source>
</evidence>
<proteinExistence type="predicted"/>
<reference evidence="2 3" key="1">
    <citation type="journal article" date="2022" name="Res Sq">
        <title>Evolution of multicellular longitudinally dividing oral cavity symbionts (Neisseriaceae).</title>
        <authorList>
            <person name="Nyongesa S."/>
            <person name="Weber P."/>
            <person name="Bernet E."/>
            <person name="Pullido F."/>
            <person name="Nieckarz M."/>
            <person name="Delaby M."/>
            <person name="Nieves C."/>
            <person name="Viehboeck T."/>
            <person name="Krause N."/>
            <person name="Rivera-Millot A."/>
            <person name="Nakamura A."/>
            <person name="Vischer N."/>
            <person name="VanNieuwenhze M."/>
            <person name="Brun Y."/>
            <person name="Cava F."/>
            <person name="Bulgheresi S."/>
            <person name="Veyrier F."/>
        </authorList>
    </citation>
    <scope>NUCLEOTIDE SEQUENCE [LARGE SCALE GENOMIC DNA]</scope>
    <source>
        <strain evidence="2 3">SN4</strain>
    </source>
</reference>
<dbReference type="Proteomes" id="UP000832011">
    <property type="component" value="Chromosome"/>
</dbReference>
<evidence type="ECO:0000313" key="3">
    <source>
        <dbReference type="Proteomes" id="UP000832011"/>
    </source>
</evidence>
<dbReference type="RefSeq" id="WP_058356873.1">
    <property type="nucleotide sequence ID" value="NZ_CABKVG010000010.1"/>
</dbReference>
<name>A0ABY4E059_9NEIS</name>
<feature type="compositionally biased region" description="Low complexity" evidence="1">
    <location>
        <begin position="35"/>
        <end position="46"/>
    </location>
</feature>
<accession>A0ABY4E059</accession>